<evidence type="ECO:0000313" key="1">
    <source>
        <dbReference type="EMBL" id="VAW95580.1"/>
    </source>
</evidence>
<proteinExistence type="predicted"/>
<dbReference type="AlphaFoldDB" id="A0A3B1A1Y3"/>
<organism evidence="1">
    <name type="scientific">hydrothermal vent metagenome</name>
    <dbReference type="NCBI Taxonomy" id="652676"/>
    <lineage>
        <taxon>unclassified sequences</taxon>
        <taxon>metagenomes</taxon>
        <taxon>ecological metagenomes</taxon>
    </lineage>
</organism>
<name>A0A3B1A1Y3_9ZZZZ</name>
<gene>
    <name evidence="1" type="ORF">MNBD_GAMMA20-564</name>
</gene>
<accession>A0A3B1A1Y3</accession>
<dbReference type="EMBL" id="UOFU01000076">
    <property type="protein sequence ID" value="VAW95580.1"/>
    <property type="molecule type" value="Genomic_DNA"/>
</dbReference>
<sequence>MLNFSNQKVMRQDSIPVILEYDEEVSGKAV</sequence>
<feature type="non-terminal residue" evidence="1">
    <location>
        <position position="30"/>
    </location>
</feature>
<reference evidence="1" key="1">
    <citation type="submission" date="2018-06" db="EMBL/GenBank/DDBJ databases">
        <authorList>
            <person name="Zhirakovskaya E."/>
        </authorList>
    </citation>
    <scope>NUCLEOTIDE SEQUENCE</scope>
</reference>
<protein>
    <submittedName>
        <fullName evidence="1">Uncharacterized protein</fullName>
    </submittedName>
</protein>